<dbReference type="RefSeq" id="WP_312745153.1">
    <property type="nucleotide sequence ID" value="NZ_CP116968.1"/>
</dbReference>
<sequence>MLFLSLVAVPLMRQDSDPLTAQRGFISLARRFRTLVWSALFILVVTGSVLLGNVINFQAPLTSWPPVVFTKLILVFLLAVVSFSHDRIMAQKVRTLKSMAASELSAGEKLLLRLSPLLGRLTLLLGLGVLLSAVIMVRS</sequence>
<gene>
    <name evidence="2" type="ORF">PQG83_20635</name>
</gene>
<keyword evidence="1" id="KW-0812">Transmembrane</keyword>
<dbReference type="EMBL" id="CP116968">
    <property type="protein sequence ID" value="WNM62121.1"/>
    <property type="molecule type" value="Genomic_DNA"/>
</dbReference>
<feature type="transmembrane region" description="Helical" evidence="1">
    <location>
        <begin position="67"/>
        <end position="85"/>
    </location>
</feature>
<accession>A0AA96GHR8</accession>
<feature type="transmembrane region" description="Helical" evidence="1">
    <location>
        <begin position="37"/>
        <end position="55"/>
    </location>
</feature>
<evidence type="ECO:0000256" key="1">
    <source>
        <dbReference type="SAM" id="Phobius"/>
    </source>
</evidence>
<protein>
    <recommendedName>
        <fullName evidence="4">Copper resistance protein D domain-containing protein</fullName>
    </recommendedName>
</protein>
<evidence type="ECO:0000313" key="3">
    <source>
        <dbReference type="Proteomes" id="UP001302494"/>
    </source>
</evidence>
<reference evidence="2 3" key="1">
    <citation type="submission" date="2023-01" db="EMBL/GenBank/DDBJ databases">
        <title>Cultivation and genomic characterization of new, ubiquitous marine nitrite-oxidizing bacteria from the Nitrospirales.</title>
        <authorList>
            <person name="Mueller A.J."/>
            <person name="Daebeler A."/>
            <person name="Herbold C.W."/>
            <person name="Kirkegaard R.H."/>
            <person name="Daims H."/>
        </authorList>
    </citation>
    <scope>NUCLEOTIDE SEQUENCE [LARGE SCALE GENOMIC DNA]</scope>
    <source>
        <strain evidence="2 3">DK</strain>
    </source>
</reference>
<keyword evidence="1" id="KW-0472">Membrane</keyword>
<evidence type="ECO:0008006" key="4">
    <source>
        <dbReference type="Google" id="ProtNLM"/>
    </source>
</evidence>
<dbReference type="Proteomes" id="UP001302494">
    <property type="component" value="Chromosome"/>
</dbReference>
<keyword evidence="3" id="KW-1185">Reference proteome</keyword>
<dbReference type="AlphaFoldDB" id="A0AA96GHR8"/>
<feature type="transmembrane region" description="Helical" evidence="1">
    <location>
        <begin position="117"/>
        <end position="137"/>
    </location>
</feature>
<proteinExistence type="predicted"/>
<organism evidence="2 3">
    <name type="scientific">Candidatus Nitrospira neomarina</name>
    <dbReference type="NCBI Taxonomy" id="3020899"/>
    <lineage>
        <taxon>Bacteria</taxon>
        <taxon>Pseudomonadati</taxon>
        <taxon>Nitrospirota</taxon>
        <taxon>Nitrospiria</taxon>
        <taxon>Nitrospirales</taxon>
        <taxon>Nitrospiraceae</taxon>
        <taxon>Nitrospira</taxon>
    </lineage>
</organism>
<keyword evidence="1" id="KW-1133">Transmembrane helix</keyword>
<evidence type="ECO:0000313" key="2">
    <source>
        <dbReference type="EMBL" id="WNM62121.1"/>
    </source>
</evidence>
<name>A0AA96GHR8_9BACT</name>
<dbReference type="KEGG" id="nneo:PQG83_20635"/>